<dbReference type="InterPro" id="IPR025700">
    <property type="entry name" value="Lys/Orn_oxygenase"/>
</dbReference>
<dbReference type="Gene3D" id="3.50.50.60">
    <property type="entry name" value="FAD/NAD(P)-binding domain"/>
    <property type="match status" value="1"/>
</dbReference>
<evidence type="ECO:0000313" key="17">
    <source>
        <dbReference type="Proteomes" id="UP000545761"/>
    </source>
</evidence>
<keyword evidence="10" id="KW-0503">Monooxygenase</keyword>
<comment type="pathway">
    <text evidence="2">Siderophore biosynthesis.</text>
</comment>
<dbReference type="SUPFAM" id="SSF51905">
    <property type="entry name" value="FAD/NAD(P)-binding domain"/>
    <property type="match status" value="1"/>
</dbReference>
<evidence type="ECO:0000256" key="8">
    <source>
        <dbReference type="ARBA" id="ARBA00022857"/>
    </source>
</evidence>
<evidence type="ECO:0000256" key="4">
    <source>
        <dbReference type="ARBA" id="ARBA00013076"/>
    </source>
</evidence>
<evidence type="ECO:0000256" key="13">
    <source>
        <dbReference type="ARBA" id="ARBA00032493"/>
    </source>
</evidence>
<evidence type="ECO:0000256" key="1">
    <source>
        <dbReference type="ARBA" id="ARBA00001974"/>
    </source>
</evidence>
<sequence length="424" mass="48494">MTALPEPRRIHDFVGIGLGPFNLGLACLTEPIDELDGVFLESKPNFEWHSGMFLDGAHLQTPFMSDLVTLADPTSPYSFLNYLKESGRLYSFYIRENFYPLRVEYDDYCRWAASKLSSIRFNTTVTEVAYEDDIYAVRTESGETHYGRRLVLGTGTPPYIPEACQGLGGDFIHNSRYLQHKQELQRKESITLVGSGQSAAEIYYDLLSEIDVHGYRLNWVTRSPRFFPLEYTKLTLEMTSPEYVDYFHALPEETRYRLESQQKGLFKGIDGDLINEIFDLLYQKSLGGPVPTRLLTNSALHTAAYEDGTYTLGLRQEEQGKDYEIRTEGLILATGYKYSTPAFLEPVRDRIRWDSQGRFDVARNYSIDTTGRGIFLQNASVHTHSITSPDLGMGPYRNSYIISELLGREYYPVEKTIAFQEFAI</sequence>
<dbReference type="EC" id="1.14.13.59" evidence="4"/>
<evidence type="ECO:0000256" key="14">
    <source>
        <dbReference type="ARBA" id="ARBA00032738"/>
    </source>
</evidence>
<reference evidence="16 17" key="1">
    <citation type="submission" date="2020-07" db="EMBL/GenBank/DDBJ databases">
        <title>Streptomyces isolated from Indian soil.</title>
        <authorList>
            <person name="Mandal S."/>
            <person name="Maiti P.K."/>
        </authorList>
    </citation>
    <scope>NUCLEOTIDE SEQUENCE [LARGE SCALE GENOMIC DNA]</scope>
    <source>
        <strain evidence="16 17">PSKA28</strain>
    </source>
</reference>
<evidence type="ECO:0000256" key="9">
    <source>
        <dbReference type="ARBA" id="ARBA00023002"/>
    </source>
</evidence>
<dbReference type="FunFam" id="3.50.50.60:FF:000135">
    <property type="entry name" value="L-lysine 6-monooxygenase IucD"/>
    <property type="match status" value="1"/>
</dbReference>
<evidence type="ECO:0000256" key="15">
    <source>
        <dbReference type="ARBA" id="ARBA00048407"/>
    </source>
</evidence>
<evidence type="ECO:0000313" key="16">
    <source>
        <dbReference type="EMBL" id="MBA2949800.1"/>
    </source>
</evidence>
<dbReference type="EMBL" id="JACEHE010000021">
    <property type="protein sequence ID" value="MBA2949800.1"/>
    <property type="molecule type" value="Genomic_DNA"/>
</dbReference>
<dbReference type="RefSeq" id="WP_181660730.1">
    <property type="nucleotide sequence ID" value="NZ_JACEHE010000021.1"/>
</dbReference>
<proteinExistence type="inferred from homology"/>
<protein>
    <recommendedName>
        <fullName evidence="5">L-lysine N6-monooxygenase MbtG</fullName>
        <ecNumber evidence="4">1.14.13.59</ecNumber>
    </recommendedName>
    <alternativeName>
        <fullName evidence="14">Lysine 6-N-hydroxylase</fullName>
    </alternativeName>
    <alternativeName>
        <fullName evidence="13">Lysine N6-hydroxylase</fullName>
    </alternativeName>
    <alternativeName>
        <fullName evidence="11">Lysine-N-oxygenase</fullName>
    </alternativeName>
    <alternativeName>
        <fullName evidence="12">Mycobactin synthase protein G</fullName>
    </alternativeName>
</protein>
<dbReference type="InterPro" id="IPR036188">
    <property type="entry name" value="FAD/NAD-bd_sf"/>
</dbReference>
<evidence type="ECO:0000256" key="6">
    <source>
        <dbReference type="ARBA" id="ARBA00022630"/>
    </source>
</evidence>
<comment type="catalytic activity">
    <reaction evidence="15">
        <text>L-lysine + NADPH + O2 = N(6)-hydroxy-L-lysine + NADP(+) + H2O</text>
        <dbReference type="Rhea" id="RHEA:23228"/>
        <dbReference type="ChEBI" id="CHEBI:15377"/>
        <dbReference type="ChEBI" id="CHEBI:15379"/>
        <dbReference type="ChEBI" id="CHEBI:32551"/>
        <dbReference type="ChEBI" id="CHEBI:57783"/>
        <dbReference type="ChEBI" id="CHEBI:57820"/>
        <dbReference type="ChEBI" id="CHEBI:58349"/>
        <dbReference type="EC" id="1.14.13.59"/>
    </reaction>
</comment>
<keyword evidence="8" id="KW-0521">NADP</keyword>
<evidence type="ECO:0000256" key="3">
    <source>
        <dbReference type="ARBA" id="ARBA00007588"/>
    </source>
</evidence>
<evidence type="ECO:0000256" key="11">
    <source>
        <dbReference type="ARBA" id="ARBA00029939"/>
    </source>
</evidence>
<dbReference type="Proteomes" id="UP000545761">
    <property type="component" value="Unassembled WGS sequence"/>
</dbReference>
<evidence type="ECO:0000256" key="2">
    <source>
        <dbReference type="ARBA" id="ARBA00004924"/>
    </source>
</evidence>
<evidence type="ECO:0000256" key="10">
    <source>
        <dbReference type="ARBA" id="ARBA00023033"/>
    </source>
</evidence>
<keyword evidence="9" id="KW-0560">Oxidoreductase</keyword>
<comment type="cofactor">
    <cofactor evidence="1">
        <name>FAD</name>
        <dbReference type="ChEBI" id="CHEBI:57692"/>
    </cofactor>
</comment>
<evidence type="ECO:0000256" key="7">
    <source>
        <dbReference type="ARBA" id="ARBA00022827"/>
    </source>
</evidence>
<dbReference type="GO" id="GO:0047091">
    <property type="term" value="F:L-lysine 6-monooxygenase (NADPH) activity"/>
    <property type="evidence" value="ECO:0007669"/>
    <property type="project" value="UniProtKB-EC"/>
</dbReference>
<comment type="similarity">
    <text evidence="3">Belongs to the lysine N(6)-hydroxylase/L-ornithine N(5)-oxygenase family.</text>
</comment>
<keyword evidence="7" id="KW-0274">FAD</keyword>
<comment type="caution">
    <text evidence="16">The sequence shown here is derived from an EMBL/GenBank/DDBJ whole genome shotgun (WGS) entry which is preliminary data.</text>
</comment>
<dbReference type="PANTHER" id="PTHR42802">
    <property type="entry name" value="MONOOXYGENASE"/>
    <property type="match status" value="1"/>
</dbReference>
<name>A0A7W0DS35_9ACTN</name>
<evidence type="ECO:0000256" key="5">
    <source>
        <dbReference type="ARBA" id="ARBA00016406"/>
    </source>
</evidence>
<dbReference type="AlphaFoldDB" id="A0A7W0DS35"/>
<keyword evidence="6" id="KW-0285">Flavoprotein</keyword>
<organism evidence="16 17">
    <name type="scientific">Streptomyces himalayensis subsp. himalayensis</name>
    <dbReference type="NCBI Taxonomy" id="2756131"/>
    <lineage>
        <taxon>Bacteria</taxon>
        <taxon>Bacillati</taxon>
        <taxon>Actinomycetota</taxon>
        <taxon>Actinomycetes</taxon>
        <taxon>Kitasatosporales</taxon>
        <taxon>Streptomycetaceae</taxon>
        <taxon>Streptomyces</taxon>
        <taxon>Streptomyces himalayensis</taxon>
    </lineage>
</organism>
<dbReference type="Pfam" id="PF13434">
    <property type="entry name" value="Lys_Orn_oxgnase"/>
    <property type="match status" value="1"/>
</dbReference>
<evidence type="ECO:0000256" key="12">
    <source>
        <dbReference type="ARBA" id="ARBA00031158"/>
    </source>
</evidence>
<accession>A0A7W0DS35</accession>
<dbReference type="PANTHER" id="PTHR42802:SF1">
    <property type="entry name" value="L-ORNITHINE N(5)-MONOOXYGENASE"/>
    <property type="match status" value="1"/>
</dbReference>
<gene>
    <name evidence="16" type="ORF">H1D24_29320</name>
</gene>